<name>A0A1Y2IHS9_TRAC3</name>
<dbReference type="Pfam" id="PF13472">
    <property type="entry name" value="Lipase_GDSL_2"/>
    <property type="match status" value="1"/>
</dbReference>
<protein>
    <recommendedName>
        <fullName evidence="2">SGNH hydrolase-type esterase domain-containing protein</fullName>
    </recommendedName>
</protein>
<dbReference type="InterPro" id="IPR052762">
    <property type="entry name" value="PCW_deacetylase/CE"/>
</dbReference>
<evidence type="ECO:0000313" key="3">
    <source>
        <dbReference type="EMBL" id="OSD00709.1"/>
    </source>
</evidence>
<feature type="domain" description="SGNH hydrolase-type esterase" evidence="2">
    <location>
        <begin position="158"/>
        <end position="360"/>
    </location>
</feature>
<dbReference type="SUPFAM" id="SSF52266">
    <property type="entry name" value="SGNH hydrolase"/>
    <property type="match status" value="1"/>
</dbReference>
<evidence type="ECO:0000259" key="2">
    <source>
        <dbReference type="Pfam" id="PF13472"/>
    </source>
</evidence>
<dbReference type="AlphaFoldDB" id="A0A1Y2IHS9"/>
<organism evidence="3 4">
    <name type="scientific">Trametes coccinea (strain BRFM310)</name>
    <name type="common">Pycnoporus coccineus</name>
    <dbReference type="NCBI Taxonomy" id="1353009"/>
    <lineage>
        <taxon>Eukaryota</taxon>
        <taxon>Fungi</taxon>
        <taxon>Dikarya</taxon>
        <taxon>Basidiomycota</taxon>
        <taxon>Agaricomycotina</taxon>
        <taxon>Agaricomycetes</taxon>
        <taxon>Polyporales</taxon>
        <taxon>Polyporaceae</taxon>
        <taxon>Trametes</taxon>
    </lineage>
</organism>
<feature type="chain" id="PRO_5012011164" description="SGNH hydrolase-type esterase domain-containing protein" evidence="1">
    <location>
        <begin position="21"/>
        <end position="389"/>
    </location>
</feature>
<proteinExistence type="predicted"/>
<dbReference type="EMBL" id="KZ084116">
    <property type="protein sequence ID" value="OSD00709.1"/>
    <property type="molecule type" value="Genomic_DNA"/>
</dbReference>
<dbReference type="PANTHER" id="PTHR37834:SF2">
    <property type="entry name" value="ESTERASE, SGNH HYDROLASE-TYPE"/>
    <property type="match status" value="1"/>
</dbReference>
<dbReference type="Gene3D" id="3.40.50.1110">
    <property type="entry name" value="SGNH hydrolase"/>
    <property type="match status" value="1"/>
</dbReference>
<dbReference type="InterPro" id="IPR013830">
    <property type="entry name" value="SGNH_hydro"/>
</dbReference>
<dbReference type="InterPro" id="IPR036514">
    <property type="entry name" value="SGNH_hydro_sf"/>
</dbReference>
<evidence type="ECO:0000313" key="4">
    <source>
        <dbReference type="Proteomes" id="UP000193067"/>
    </source>
</evidence>
<reference evidence="3 4" key="1">
    <citation type="journal article" date="2015" name="Biotechnol. Biofuels">
        <title>Enhanced degradation of softwood versus hardwood by the white-rot fungus Pycnoporus coccineus.</title>
        <authorList>
            <person name="Couturier M."/>
            <person name="Navarro D."/>
            <person name="Chevret D."/>
            <person name="Henrissat B."/>
            <person name="Piumi F."/>
            <person name="Ruiz-Duenas F.J."/>
            <person name="Martinez A.T."/>
            <person name="Grigoriev I.V."/>
            <person name="Riley R."/>
            <person name="Lipzen A."/>
            <person name="Berrin J.G."/>
            <person name="Master E.R."/>
            <person name="Rosso M.N."/>
        </authorList>
    </citation>
    <scope>NUCLEOTIDE SEQUENCE [LARGE SCALE GENOMIC DNA]</scope>
    <source>
        <strain evidence="3 4">BRFM310</strain>
    </source>
</reference>
<keyword evidence="4" id="KW-1185">Reference proteome</keyword>
<keyword evidence="1" id="KW-0732">Signal</keyword>
<gene>
    <name evidence="3" type="ORF">PYCCODRAFT_1393004</name>
</gene>
<dbReference type="Gene3D" id="2.60.120.260">
    <property type="entry name" value="Galactose-binding domain-like"/>
    <property type="match status" value="1"/>
</dbReference>
<evidence type="ECO:0000256" key="1">
    <source>
        <dbReference type="SAM" id="SignalP"/>
    </source>
</evidence>
<feature type="signal peptide" evidence="1">
    <location>
        <begin position="1"/>
        <end position="20"/>
    </location>
</feature>
<dbReference type="OrthoDB" id="426133at2759"/>
<dbReference type="Proteomes" id="UP000193067">
    <property type="component" value="Unassembled WGS sequence"/>
</dbReference>
<dbReference type="PANTHER" id="PTHR37834">
    <property type="entry name" value="GDSL-LIKE LIPASE/ACYLHYDROLASE DOMAIN PROTEIN (AFU_ORTHOLOGUE AFUA_2G00620)"/>
    <property type="match status" value="1"/>
</dbReference>
<sequence>MRVVGSIATAGLLLAPYALGASSASEAEVIIPNDHPLIYYHGRWDASPGTWWAGSGFKLHVQDLSTLTLNLGPHTTAPLASVGVSVDYEPFYTVNVSAGANVIPLNGSPSSPQMKGTASVVRINVEGWQDNRINLEAISLNKGARLLPYTPSRLAFQFIGDSLSALTSGVGSGSQGQFLPEGVNQAWPFLTGESFKAEHRVNAQPGAALSDIVSYGNEHGVSYQYFRTEDTGYFYTTDHNYTTPWNFARDQPAPTHIVMHIGANDASQNVTADSFVQTYQNFLTRLRGLYSSQPIFVFTPWGWPSADGTISYYYQGRYERIVDERHHLGDHNVFLVNTTGWVTWEDVFPDNQHPNIPGHQKIASLFEAWLIRWGLRPETRWATPAPLIG</sequence>
<accession>A0A1Y2IHS9</accession>